<keyword evidence="11" id="KW-1185">Reference proteome</keyword>
<dbReference type="AlphaFoldDB" id="A0A8X6NNB8"/>
<dbReference type="PANTHER" id="PTHR43201:SF5">
    <property type="entry name" value="MEDIUM-CHAIN ACYL-COA LIGASE ACSF2, MITOCHONDRIAL"/>
    <property type="match status" value="1"/>
</dbReference>
<dbReference type="PROSITE" id="PS00455">
    <property type="entry name" value="AMP_BINDING"/>
    <property type="match status" value="1"/>
</dbReference>
<proteinExistence type="inferred from homology"/>
<comment type="function">
    <text evidence="3">Acyl-CoA synthases catalyze the initial reaction in fatty acid metabolism, by forming a thioester with CoA. Has some preference toward medium-chain substrates. Plays a role in adipocyte differentiation.</text>
</comment>
<dbReference type="EMBL" id="BMAW01106157">
    <property type="protein sequence ID" value="GFT22810.1"/>
    <property type="molecule type" value="Genomic_DNA"/>
</dbReference>
<protein>
    <recommendedName>
        <fullName evidence="5">Medium-chain acyl-CoA ligase ACSF2, mitochondrial</fullName>
        <ecNumber evidence="4">6.2.1.2</ecNumber>
    </recommendedName>
</protein>
<evidence type="ECO:0000259" key="9">
    <source>
        <dbReference type="Pfam" id="PF13193"/>
    </source>
</evidence>
<evidence type="ECO:0000256" key="2">
    <source>
        <dbReference type="ARBA" id="ARBA00022598"/>
    </source>
</evidence>
<feature type="domain" description="AMP-binding enzyme C-terminal" evidence="9">
    <location>
        <begin position="495"/>
        <end position="570"/>
    </location>
</feature>
<dbReference type="GO" id="GO:0006631">
    <property type="term" value="P:fatty acid metabolic process"/>
    <property type="evidence" value="ECO:0007669"/>
    <property type="project" value="TreeGrafter"/>
</dbReference>
<reference evidence="10" key="1">
    <citation type="submission" date="2020-08" db="EMBL/GenBank/DDBJ databases">
        <title>Multicomponent nature underlies the extraordinary mechanical properties of spider dragline silk.</title>
        <authorList>
            <person name="Kono N."/>
            <person name="Nakamura H."/>
            <person name="Mori M."/>
            <person name="Yoshida Y."/>
            <person name="Ohtoshi R."/>
            <person name="Malay A.D."/>
            <person name="Moran D.A.P."/>
            <person name="Tomita M."/>
            <person name="Numata K."/>
            <person name="Arakawa K."/>
        </authorList>
    </citation>
    <scope>NUCLEOTIDE SEQUENCE</scope>
</reference>
<evidence type="ECO:0000256" key="4">
    <source>
        <dbReference type="ARBA" id="ARBA00039009"/>
    </source>
</evidence>
<feature type="domain" description="AMP-dependent synthetase/ligase" evidence="8">
    <location>
        <begin position="54"/>
        <end position="444"/>
    </location>
</feature>
<dbReference type="Gene3D" id="3.30.300.30">
    <property type="match status" value="1"/>
</dbReference>
<evidence type="ECO:0000256" key="3">
    <source>
        <dbReference type="ARBA" id="ARBA00037247"/>
    </source>
</evidence>
<evidence type="ECO:0000313" key="11">
    <source>
        <dbReference type="Proteomes" id="UP000887013"/>
    </source>
</evidence>
<evidence type="ECO:0000256" key="7">
    <source>
        <dbReference type="ARBA" id="ARBA00048277"/>
    </source>
</evidence>
<dbReference type="OrthoDB" id="10253115at2759"/>
<evidence type="ECO:0000256" key="5">
    <source>
        <dbReference type="ARBA" id="ARBA00039638"/>
    </source>
</evidence>
<keyword evidence="2 10" id="KW-0436">Ligase</keyword>
<dbReference type="GO" id="GO:0031956">
    <property type="term" value="F:medium-chain fatty acid-CoA ligase activity"/>
    <property type="evidence" value="ECO:0007669"/>
    <property type="project" value="UniProtKB-EC"/>
</dbReference>
<dbReference type="EC" id="6.2.1.2" evidence="4"/>
<dbReference type="Pfam" id="PF13193">
    <property type="entry name" value="AMP-binding_C"/>
    <property type="match status" value="1"/>
</dbReference>
<organism evidence="10 11">
    <name type="scientific">Nephila pilipes</name>
    <name type="common">Giant wood spider</name>
    <name type="synonym">Nephila maculata</name>
    <dbReference type="NCBI Taxonomy" id="299642"/>
    <lineage>
        <taxon>Eukaryota</taxon>
        <taxon>Metazoa</taxon>
        <taxon>Ecdysozoa</taxon>
        <taxon>Arthropoda</taxon>
        <taxon>Chelicerata</taxon>
        <taxon>Arachnida</taxon>
        <taxon>Araneae</taxon>
        <taxon>Araneomorphae</taxon>
        <taxon>Entelegynae</taxon>
        <taxon>Araneoidea</taxon>
        <taxon>Nephilidae</taxon>
        <taxon>Nephila</taxon>
    </lineage>
</organism>
<comment type="caution">
    <text evidence="10">The sequence shown here is derived from an EMBL/GenBank/DDBJ whole genome shotgun (WGS) entry which is preliminary data.</text>
</comment>
<evidence type="ECO:0000256" key="1">
    <source>
        <dbReference type="ARBA" id="ARBA00006432"/>
    </source>
</evidence>
<dbReference type="Proteomes" id="UP000887013">
    <property type="component" value="Unassembled WGS sequence"/>
</dbReference>
<gene>
    <name evidence="10" type="primary">acsf2</name>
    <name evidence="10" type="ORF">NPIL_274581</name>
</gene>
<dbReference type="Gene3D" id="3.40.50.980">
    <property type="match status" value="2"/>
</dbReference>
<comment type="catalytic activity">
    <reaction evidence="7">
        <text>a medium-chain fatty acid + ATP + CoA = a medium-chain fatty acyl-CoA + AMP + diphosphate</text>
        <dbReference type="Rhea" id="RHEA:48340"/>
        <dbReference type="ChEBI" id="CHEBI:30616"/>
        <dbReference type="ChEBI" id="CHEBI:33019"/>
        <dbReference type="ChEBI" id="CHEBI:57287"/>
        <dbReference type="ChEBI" id="CHEBI:59558"/>
        <dbReference type="ChEBI" id="CHEBI:90546"/>
        <dbReference type="ChEBI" id="CHEBI:456215"/>
        <dbReference type="EC" id="6.2.1.2"/>
    </reaction>
</comment>
<dbReference type="FunFam" id="3.40.50.12780:FF:000003">
    <property type="entry name" value="Long-chain-fatty-acid--CoA ligase FadD"/>
    <property type="match status" value="1"/>
</dbReference>
<dbReference type="FunFam" id="3.30.300.30:FF:000008">
    <property type="entry name" value="2,3-dihydroxybenzoate-AMP ligase"/>
    <property type="match status" value="1"/>
</dbReference>
<evidence type="ECO:0000313" key="10">
    <source>
        <dbReference type="EMBL" id="GFT22810.1"/>
    </source>
</evidence>
<dbReference type="SUPFAM" id="SSF56801">
    <property type="entry name" value="Acetyl-CoA synthetase-like"/>
    <property type="match status" value="1"/>
</dbReference>
<dbReference type="PANTHER" id="PTHR43201">
    <property type="entry name" value="ACYL-COA SYNTHETASE"/>
    <property type="match status" value="1"/>
</dbReference>
<comment type="catalytic activity">
    <reaction evidence="6">
        <text>octanoate + ATP + CoA = octanoyl-CoA + AMP + diphosphate</text>
        <dbReference type="Rhea" id="RHEA:33631"/>
        <dbReference type="ChEBI" id="CHEBI:25646"/>
        <dbReference type="ChEBI" id="CHEBI:30616"/>
        <dbReference type="ChEBI" id="CHEBI:33019"/>
        <dbReference type="ChEBI" id="CHEBI:57287"/>
        <dbReference type="ChEBI" id="CHEBI:57386"/>
        <dbReference type="ChEBI" id="CHEBI:456215"/>
    </reaction>
</comment>
<dbReference type="InterPro" id="IPR025110">
    <property type="entry name" value="AMP-bd_C"/>
</dbReference>
<evidence type="ECO:0000259" key="8">
    <source>
        <dbReference type="Pfam" id="PF00501"/>
    </source>
</evidence>
<dbReference type="InterPro" id="IPR020845">
    <property type="entry name" value="AMP-binding_CS"/>
</dbReference>
<dbReference type="InterPro" id="IPR000873">
    <property type="entry name" value="AMP-dep_synth/lig_dom"/>
</dbReference>
<name>A0A8X6NNB8_NEPPI</name>
<dbReference type="Gene3D" id="2.30.38.10">
    <property type="entry name" value="Luciferase, Domain 3"/>
    <property type="match status" value="1"/>
</dbReference>
<comment type="similarity">
    <text evidence="1">Belongs to the ATP-dependent AMP-binding enzyme family.</text>
</comment>
<dbReference type="Pfam" id="PF00501">
    <property type="entry name" value="AMP-binding"/>
    <property type="match status" value="1"/>
</dbReference>
<accession>A0A8X6NNB8</accession>
<sequence length="586" mass="65600">MNYFKGQIIFNNFLKLYSSQLRFLSQVQHKLKQSYYFMPGDEVLSSSTLSQVLDDTADKCGDETAFISAHQGISKNFSSFRHEVERLASGFVSLGLRKGDRLGICCPNCYEWPLTQYAAAKAGLVLVNINPASQASELEYCLKKVDCKALITWDILKTQIFYDILCHIIPDLPKSDSYKLDTKKFPNLKSIIMISKDKKEGVLNFNDVLEFGNKESDKTLSEIEKSVQFDDPVNIQYTSGTTGQPKGVTLSHHNVINNSLIVGKRMGYNLSKPTICVQVPLFHCFGCVVGTVASVIYQGACVFPYLGFNAVASLKAIEEYKCTVVYGTPTMYVDMLHNFKLQKCDVSSINQVIIGGSPAIESLVEEVKDVFNPSSIHIAYGSTENSPVVAFNGKSEEFQNAVKGILPPIDYIECKVVDDSGKVVPVNSEGELCVRGHIMFLGYWKDEAKTSEVVSKTNWYSTGDLAVMNENGYVRIVGRKKDMIIRGGENIYPLEIENFLNTHPAVLEVNVVGVPDKRMGEEVCAWISVKKDINLTEEDVKEFCRGKISHFKIPRYVMFVNEFPKTPSGKIKKYEMVKISIEKLKL</sequence>
<dbReference type="InterPro" id="IPR045851">
    <property type="entry name" value="AMP-bd_C_sf"/>
</dbReference>
<evidence type="ECO:0000256" key="6">
    <source>
        <dbReference type="ARBA" id="ARBA00047319"/>
    </source>
</evidence>